<name>A0A1Y6EV49_9GAMM</name>
<dbReference type="CDD" id="cd00761">
    <property type="entry name" value="Glyco_tranf_GTA_type"/>
    <property type="match status" value="1"/>
</dbReference>
<evidence type="ECO:0000259" key="1">
    <source>
        <dbReference type="Pfam" id="PF00535"/>
    </source>
</evidence>
<dbReference type="EMBL" id="FXWH01000001">
    <property type="protein sequence ID" value="SMQ66427.1"/>
    <property type="molecule type" value="Genomic_DNA"/>
</dbReference>
<dbReference type="InterPro" id="IPR001173">
    <property type="entry name" value="Glyco_trans_2-like"/>
</dbReference>
<keyword evidence="3" id="KW-1185">Reference proteome</keyword>
<protein>
    <submittedName>
        <fullName evidence="2">Glycosyl transferase family 2</fullName>
    </submittedName>
</protein>
<dbReference type="AlphaFoldDB" id="A0A1Y6EV49"/>
<evidence type="ECO:0000313" key="2">
    <source>
        <dbReference type="EMBL" id="SMQ66427.1"/>
    </source>
</evidence>
<accession>A0A1Y6EV49</accession>
<dbReference type="InterPro" id="IPR029044">
    <property type="entry name" value="Nucleotide-diphossugar_trans"/>
</dbReference>
<keyword evidence="2" id="KW-0808">Transferase</keyword>
<sequence length="294" mass="34290">MVDASSEFLLRFAASGYLPARWFYHAPPKSFLQTKPKPPEMVEIVAHCWQYSHLFVFQLQSLVNYPPTEFKVVFTGFYCEDDRKTVELIEHYRQMQIANVEWNFTPLSKEQLLRRAIGRNKAAKATQADWIWFTDCDVIFGPDTFPSLFEQLSGERSILVFPKKVSRTALLCKNDSILNKDCDDGVDLSVLETCKFKMHTFEKATGAVQIVAGDVARKYGYCEGVRCYQQPQERWVKTYEDRAFRWILGTHGKPLKIKEVSVIRHEEKGRYKKNTFGAKLRTANRRMKDRLFSR</sequence>
<reference evidence="3" key="1">
    <citation type="submission" date="2017-04" db="EMBL/GenBank/DDBJ databases">
        <authorList>
            <person name="Varghese N."/>
            <person name="Submissions S."/>
        </authorList>
    </citation>
    <scope>NUCLEOTIDE SEQUENCE [LARGE SCALE GENOMIC DNA]</scope>
</reference>
<dbReference type="SUPFAM" id="SSF53448">
    <property type="entry name" value="Nucleotide-diphospho-sugar transferases"/>
    <property type="match status" value="1"/>
</dbReference>
<evidence type="ECO:0000313" key="3">
    <source>
        <dbReference type="Proteomes" id="UP000194450"/>
    </source>
</evidence>
<feature type="domain" description="Glycosyltransferase 2-like" evidence="1">
    <location>
        <begin position="84"/>
        <end position="162"/>
    </location>
</feature>
<dbReference type="Gene3D" id="3.90.550.10">
    <property type="entry name" value="Spore Coat Polysaccharide Biosynthesis Protein SpsA, Chain A"/>
    <property type="match status" value="1"/>
</dbReference>
<gene>
    <name evidence="2" type="ORF">SAMN06297229_1520</name>
</gene>
<dbReference type="Proteomes" id="UP000194450">
    <property type="component" value="Unassembled WGS sequence"/>
</dbReference>
<organism evidence="2 3">
    <name type="scientific">Pseudidiomarina planktonica</name>
    <dbReference type="NCBI Taxonomy" id="1323738"/>
    <lineage>
        <taxon>Bacteria</taxon>
        <taxon>Pseudomonadati</taxon>
        <taxon>Pseudomonadota</taxon>
        <taxon>Gammaproteobacteria</taxon>
        <taxon>Alteromonadales</taxon>
        <taxon>Idiomarinaceae</taxon>
        <taxon>Pseudidiomarina</taxon>
    </lineage>
</organism>
<dbReference type="GO" id="GO:0016740">
    <property type="term" value="F:transferase activity"/>
    <property type="evidence" value="ECO:0007669"/>
    <property type="project" value="UniProtKB-KW"/>
</dbReference>
<dbReference type="Pfam" id="PF00535">
    <property type="entry name" value="Glycos_transf_2"/>
    <property type="match status" value="1"/>
</dbReference>
<proteinExistence type="predicted"/>